<evidence type="ECO:0000313" key="1">
    <source>
        <dbReference type="EMBL" id="QHS92707.1"/>
    </source>
</evidence>
<accession>A0A6C0BK11</accession>
<organism evidence="1">
    <name type="scientific">viral metagenome</name>
    <dbReference type="NCBI Taxonomy" id="1070528"/>
    <lineage>
        <taxon>unclassified sequences</taxon>
        <taxon>metagenomes</taxon>
        <taxon>organismal metagenomes</taxon>
    </lineage>
</organism>
<dbReference type="EMBL" id="MN739187">
    <property type="protein sequence ID" value="QHS92707.1"/>
    <property type="molecule type" value="Genomic_DNA"/>
</dbReference>
<proteinExistence type="predicted"/>
<name>A0A6C0BK11_9ZZZZ</name>
<sequence length="51" mass="5940">MTVALDCLQIFERYTDIGNLRHLNVKGSGFRFLVQMCLSPQVFHQILELDE</sequence>
<dbReference type="AlphaFoldDB" id="A0A6C0BK11"/>
<protein>
    <submittedName>
        <fullName evidence="1">Uncharacterized protein</fullName>
    </submittedName>
</protein>
<reference evidence="1" key="1">
    <citation type="journal article" date="2020" name="Nature">
        <title>Giant virus diversity and host interactions through global metagenomics.</title>
        <authorList>
            <person name="Schulz F."/>
            <person name="Roux S."/>
            <person name="Paez-Espino D."/>
            <person name="Jungbluth S."/>
            <person name="Walsh D.A."/>
            <person name="Denef V.J."/>
            <person name="McMahon K.D."/>
            <person name="Konstantinidis K.T."/>
            <person name="Eloe-Fadrosh E.A."/>
            <person name="Kyrpides N.C."/>
            <person name="Woyke T."/>
        </authorList>
    </citation>
    <scope>NUCLEOTIDE SEQUENCE</scope>
    <source>
        <strain evidence="1">GVMAG-M-3300014204-73</strain>
    </source>
</reference>